<dbReference type="PROSITE" id="PS51406">
    <property type="entry name" value="FIBRINOGEN_C_2"/>
    <property type="match status" value="1"/>
</dbReference>
<evidence type="ECO:0008006" key="11">
    <source>
        <dbReference type="Google" id="ProtNLM"/>
    </source>
</evidence>
<dbReference type="InterPro" id="IPR014716">
    <property type="entry name" value="Fibrinogen_a/b/g_C_1"/>
</dbReference>
<feature type="domain" description="Fibrinogen C-terminal" evidence="8">
    <location>
        <begin position="129"/>
        <end position="180"/>
    </location>
</feature>
<feature type="domain" description="Apple" evidence="7">
    <location>
        <begin position="1"/>
        <end position="73"/>
    </location>
</feature>
<evidence type="ECO:0000259" key="8">
    <source>
        <dbReference type="PROSITE" id="PS51406"/>
    </source>
</evidence>
<dbReference type="InterPro" id="IPR000742">
    <property type="entry name" value="EGF"/>
</dbReference>
<evidence type="ECO:0000313" key="9">
    <source>
        <dbReference type="EMBL" id="CAH3028432.1"/>
    </source>
</evidence>
<evidence type="ECO:0000313" key="10">
    <source>
        <dbReference type="Proteomes" id="UP001159427"/>
    </source>
</evidence>
<feature type="disulfide bond" evidence="5">
    <location>
        <begin position="101"/>
        <end position="111"/>
    </location>
</feature>
<comment type="caution">
    <text evidence="5">Lacks conserved residue(s) required for the propagation of feature annotation.</text>
</comment>
<sequence length="341" mass="38414">MENTELVDHVFHRTPTRNAIHCHSSCVDDCRCLSFNYKENNEGNVCELNEGSHFINQTSLKSSPGSRYYNLRREFSQKNHHAKSCDGDVTCVNGCCKKNPCQNGGACAEICEPTSVRYNCSCPEKFIGRHCEFERKSCQAYKTAGETSSGLYTIIDDSNQSFQVFCDFASEPGFAWNLIQSFRLSQTQNIIFSGYTNAISDDQPNWHAYLIHPIYLVWLRTQSTHWRATCRYDTNGVVYTDYMRTSLANCDIITLPEGTPPNICFQFEFINIRGHECFNCTAPLWNSPALHTDTGLTFCELNATEGAVASEDNFGLYSSANPLHRCSSGPNSTTKFWLGGQ</sequence>
<comment type="caution">
    <text evidence="9">The sequence shown here is derived from an EMBL/GenBank/DDBJ whole genome shotgun (WGS) entry which is preliminary data.</text>
</comment>
<organism evidence="9 10">
    <name type="scientific">Porites evermanni</name>
    <dbReference type="NCBI Taxonomy" id="104178"/>
    <lineage>
        <taxon>Eukaryota</taxon>
        <taxon>Metazoa</taxon>
        <taxon>Cnidaria</taxon>
        <taxon>Anthozoa</taxon>
        <taxon>Hexacorallia</taxon>
        <taxon>Scleractinia</taxon>
        <taxon>Fungiina</taxon>
        <taxon>Poritidae</taxon>
        <taxon>Porites</taxon>
    </lineage>
</organism>
<feature type="disulfide bond" evidence="5">
    <location>
        <begin position="122"/>
        <end position="131"/>
    </location>
</feature>
<name>A0ABN8MM75_9CNID</name>
<dbReference type="Gene3D" id="2.10.25.10">
    <property type="entry name" value="Laminin"/>
    <property type="match status" value="1"/>
</dbReference>
<keyword evidence="10" id="KW-1185">Reference proteome</keyword>
<evidence type="ECO:0000256" key="1">
    <source>
        <dbReference type="ARBA" id="ARBA00022723"/>
    </source>
</evidence>
<evidence type="ECO:0000259" key="6">
    <source>
        <dbReference type="PROSITE" id="PS50026"/>
    </source>
</evidence>
<dbReference type="CDD" id="cd00054">
    <property type="entry name" value="EGF_CA"/>
    <property type="match status" value="1"/>
</dbReference>
<evidence type="ECO:0000256" key="5">
    <source>
        <dbReference type="PROSITE-ProRule" id="PRU00076"/>
    </source>
</evidence>
<dbReference type="PROSITE" id="PS50948">
    <property type="entry name" value="PAN"/>
    <property type="match status" value="1"/>
</dbReference>
<keyword evidence="4 5" id="KW-1015">Disulfide bond</keyword>
<evidence type="ECO:0000256" key="2">
    <source>
        <dbReference type="ARBA" id="ARBA00022734"/>
    </source>
</evidence>
<accession>A0ABN8MM75</accession>
<dbReference type="InterPro" id="IPR003609">
    <property type="entry name" value="Pan_app"/>
</dbReference>
<dbReference type="PANTHER" id="PTHR16146:SF42">
    <property type="entry name" value="APPLE DOMAIN-CONTAINING PROTEIN"/>
    <property type="match status" value="1"/>
</dbReference>
<dbReference type="Proteomes" id="UP001159427">
    <property type="component" value="Unassembled WGS sequence"/>
</dbReference>
<dbReference type="Gene3D" id="3.90.215.10">
    <property type="entry name" value="Gamma Fibrinogen, chain A, domain 1"/>
    <property type="match status" value="1"/>
</dbReference>
<dbReference type="InterPro" id="IPR002181">
    <property type="entry name" value="Fibrinogen_a/b/g_C_dom"/>
</dbReference>
<dbReference type="InterPro" id="IPR036056">
    <property type="entry name" value="Fibrinogen-like_C"/>
</dbReference>
<evidence type="ECO:0000259" key="7">
    <source>
        <dbReference type="PROSITE" id="PS50948"/>
    </source>
</evidence>
<dbReference type="PANTHER" id="PTHR16146">
    <property type="entry name" value="INTELECTIN"/>
    <property type="match status" value="1"/>
</dbReference>
<keyword evidence="2" id="KW-0430">Lectin</keyword>
<evidence type="ECO:0000256" key="3">
    <source>
        <dbReference type="ARBA" id="ARBA00022837"/>
    </source>
</evidence>
<keyword evidence="1" id="KW-0479">Metal-binding</keyword>
<dbReference type="EMBL" id="CALNXI010000511">
    <property type="protein sequence ID" value="CAH3028432.1"/>
    <property type="molecule type" value="Genomic_DNA"/>
</dbReference>
<feature type="domain" description="EGF-like" evidence="6">
    <location>
        <begin position="97"/>
        <end position="132"/>
    </location>
</feature>
<dbReference type="PROSITE" id="PS50026">
    <property type="entry name" value="EGF_3"/>
    <property type="match status" value="1"/>
</dbReference>
<dbReference type="Pfam" id="PF00024">
    <property type="entry name" value="PAN_1"/>
    <property type="match status" value="1"/>
</dbReference>
<reference evidence="9 10" key="1">
    <citation type="submission" date="2022-05" db="EMBL/GenBank/DDBJ databases">
        <authorList>
            <consortium name="Genoscope - CEA"/>
            <person name="William W."/>
        </authorList>
    </citation>
    <scope>NUCLEOTIDE SEQUENCE [LARGE SCALE GENOMIC DNA]</scope>
</reference>
<evidence type="ECO:0000256" key="4">
    <source>
        <dbReference type="ARBA" id="ARBA00023157"/>
    </source>
</evidence>
<dbReference type="SUPFAM" id="SSF56496">
    <property type="entry name" value="Fibrinogen C-terminal domain-like"/>
    <property type="match status" value="1"/>
</dbReference>
<keyword evidence="3" id="KW-0106">Calcium</keyword>
<dbReference type="SUPFAM" id="SSF57196">
    <property type="entry name" value="EGF/Laminin"/>
    <property type="match status" value="1"/>
</dbReference>
<dbReference type="PROSITE" id="PS00022">
    <property type="entry name" value="EGF_1"/>
    <property type="match status" value="1"/>
</dbReference>
<protein>
    <recommendedName>
        <fullName evidence="11">EGF-like domain-containing protein</fullName>
    </recommendedName>
</protein>
<dbReference type="Pfam" id="PF00147">
    <property type="entry name" value="Fibrinogen_C"/>
    <property type="match status" value="1"/>
</dbReference>
<proteinExistence type="predicted"/>
<gene>
    <name evidence="9" type="ORF">PEVE_00034095</name>
</gene>
<keyword evidence="5" id="KW-0245">EGF-like domain</keyword>